<organism evidence="1 2">
    <name type="scientific">Sphingomonas paeninsulae</name>
    <dbReference type="NCBI Taxonomy" id="2319844"/>
    <lineage>
        <taxon>Bacteria</taxon>
        <taxon>Pseudomonadati</taxon>
        <taxon>Pseudomonadota</taxon>
        <taxon>Alphaproteobacteria</taxon>
        <taxon>Sphingomonadales</taxon>
        <taxon>Sphingomonadaceae</taxon>
        <taxon>Sphingomonas</taxon>
    </lineage>
</organism>
<gene>
    <name evidence="1" type="ORF">D3Y57_09205</name>
</gene>
<protein>
    <submittedName>
        <fullName evidence="1">Peptidase</fullName>
    </submittedName>
</protein>
<proteinExistence type="predicted"/>
<dbReference type="InterPro" id="IPR016545">
    <property type="entry name" value="UCP009120_prtse"/>
</dbReference>
<keyword evidence="2" id="KW-1185">Reference proteome</keyword>
<dbReference type="SUPFAM" id="SSF56235">
    <property type="entry name" value="N-terminal nucleophile aminohydrolases (Ntn hydrolases)"/>
    <property type="match status" value="1"/>
</dbReference>
<dbReference type="Gene3D" id="3.60.20.10">
    <property type="entry name" value="Glutamine Phosphoribosylpyrophosphate, subunit 1, domain 1"/>
    <property type="match status" value="1"/>
</dbReference>
<accession>A0A494TAN4</accession>
<dbReference type="PIRSF" id="PIRSF009120">
    <property type="entry name" value="UCP009120_prtse"/>
    <property type="match status" value="1"/>
</dbReference>
<dbReference type="KEGG" id="spha:D3Y57_09205"/>
<dbReference type="AlphaFoldDB" id="A0A494TAN4"/>
<dbReference type="OrthoDB" id="9786336at2"/>
<name>A0A494TAN4_SPHPE</name>
<dbReference type="EMBL" id="CP032829">
    <property type="protein sequence ID" value="AYJ86110.1"/>
    <property type="molecule type" value="Genomic_DNA"/>
</dbReference>
<sequence>MTYCVGLLVDAGLVIISDTRTNAGIDNISTYKKLHTLIDDEERTVFVASAGSLSVTQSMLSMLKEGLPCLDDTGVPRRVETQHTMFRVAQLVGEALSTARRAIGHTLEGTKINSSASILLGGRLGDGPLALYLVYAEGNFIECMPDAPFMQIGELKYGKPILDRALQWESPLDEAVKVALMSFDSTMRSNLSVGLPFDLVAISSDKDQKIVRLRIEADDSYFALLSSEWGRLLNESRAVIPDPPFLHLD</sequence>
<dbReference type="Proteomes" id="UP000276254">
    <property type="component" value="Chromosome"/>
</dbReference>
<reference evidence="1 2" key="1">
    <citation type="submission" date="2018-09" db="EMBL/GenBank/DDBJ databases">
        <title>Sphingomonas peninsula sp. nov., isolated from fildes peninsula, Antarctic soil.</title>
        <authorList>
            <person name="Yingchao G."/>
        </authorList>
    </citation>
    <scope>NUCLEOTIDE SEQUENCE [LARGE SCALE GENOMIC DNA]</scope>
    <source>
        <strain evidence="1 2">YZ-8</strain>
    </source>
</reference>
<evidence type="ECO:0000313" key="1">
    <source>
        <dbReference type="EMBL" id="AYJ86110.1"/>
    </source>
</evidence>
<dbReference type="InterPro" id="IPR029055">
    <property type="entry name" value="Ntn_hydrolases_N"/>
</dbReference>
<dbReference type="RefSeq" id="WP_121152735.1">
    <property type="nucleotide sequence ID" value="NZ_CP032829.1"/>
</dbReference>
<evidence type="ECO:0000313" key="2">
    <source>
        <dbReference type="Proteomes" id="UP000276254"/>
    </source>
</evidence>